<name>A0A369UR38_9GAMM</name>
<dbReference type="Pfam" id="PF12545">
    <property type="entry name" value="DUF3739"/>
    <property type="match status" value="1"/>
</dbReference>
<feature type="region of interest" description="Disordered" evidence="1">
    <location>
        <begin position="3056"/>
        <end position="3079"/>
    </location>
</feature>
<dbReference type="SUPFAM" id="SSF51126">
    <property type="entry name" value="Pectin lyase-like"/>
    <property type="match status" value="1"/>
</dbReference>
<dbReference type="EMBL" id="QQAH01000001">
    <property type="protein sequence ID" value="RDD83116.1"/>
    <property type="molecule type" value="Genomic_DNA"/>
</dbReference>
<reference evidence="3 4" key="1">
    <citation type="submission" date="2018-07" db="EMBL/GenBank/DDBJ databases">
        <title>Dyella tabacisoli L4-6T, whole genome shotgun sequence.</title>
        <authorList>
            <person name="Zhou X.-K."/>
            <person name="Li W.-J."/>
            <person name="Duan Y.-Q."/>
        </authorList>
    </citation>
    <scope>NUCLEOTIDE SEQUENCE [LARGE SCALE GENOMIC DNA]</scope>
    <source>
        <strain evidence="3 4">L4-6</strain>
    </source>
</reference>
<sequence>MLGMRMTGLGVLVIKPVRFGGDSGAVINRRPLAQWIAAALAMGAMQAHAGNPPLSQAWLAQQQQIGIQAPPSGTPSMLPAGLTPQTSGQLLQQRVVQQSIANLNNAAQAVAAQITAQQAAQQAAQQLISPVANGIASGGLQVAAGVAGNASLWQNANLPTQSVANGQSTVEVKQTAQKAILTWDSFNIGRNTTLYFNQSGGAQNDGSNNWIALNRIQDPSGSPSQILGQIKAEGSVYLLNRNGILFGAGSQVNTHSLLASSLNLFSSDVGISNSSFLNGGIASKVAATGFLTDGAFTDGRKHDVVIEKGASITTGPQGFALIAAPNVSNAGSIVADDGQAILAAGIQFTNAAGSDNGAALSVLNASGPFDLLSYPAGGLASNNGLIQSRRGQVHMLGFNVDQAGVALASTSISHPGSIELNARDVGFIDGTYQRSGALNLMPGSVTTVLPEKDGTTTSSTPAANKAFTQGGIALAGQTVTFSNGSLLEAPGANLAVTAQINAGQNNNGPTTGRIYVDSGAILDVSGLTNVSLPMSALLVSISRIGQNELADSPLLRNSFLYTQKNVVIDSSQSGTRTDGLNWIGSPILNVGGYVQNVPRGISQMLTNGGTISLNGNEVIVRGGAQLNLDGGYLAYQAGWVDTPNLLGANGRIYNIANADPQMGYVGFAGQYSVNHSRWGVTENYSNSLLAGATRWDPGFVVGGDAGSLTVGTARALALDGDISAQAFAGRNQVNNGSQPAAGSLSVATMRIPNAPSFPASGISLEQAPLSLNDRAPGFNAATPWDTVLNTQPGLQFWLPLSANTIQQAGFGTLNLATSADNGGQIMVQAGTTLSVHPSGAINLSGNRISVFGNLDAPAGSISLTSTGPFGLNVPGLQDANGQPLRADITIGSGAKLSARGLWVNDSGRTADDIVGNRYINGGSISLNTQQGYQPGSQSSIDGTGSIVLQTGSMLDVSGGGYIGSNGQVSLSHGVPAGHGGDISLMTYSIQGGQQFGWSQNAPNDLSSGSIQLGGQLRAYGFSGGGTLSLQAAQLQIGGKPADMALANGLYLDPGFFAGQGFDAYAFTAITDANVAAGSQVKVSRANLLPNYQALLTAPSGTDLYAHDATQPSRDYTHVGQLDDYHRYVTASQSAGHGPGFALSAGSFVDWNSQTGNPNAGAAKYAGVTGTLSLAPGAAILTDAGSTVSLAGTQNTLVFGTVSAPGGHINLATQKLVNRPGLQAVTPQLWLGALSSLDASGVALLDPWAAAVALNDTTGLGLTAALTPRTGTVLNGGAVSLTGNASYVLAEQGSRIDVSGAAATFDLPTASTSTFGQRMNYAATPVWSDAGSITMAAAAGLYADATLVARGGAAQAEGGSLNIIGTAVPLGTQAKAKGILLQASGRLLAAGSQPGVAIESGTPSGLLHFAVDRLTDSGITSVNLGPDVSSGPQGNQLAVPIGFAGNINLALGRSFTANAPSYIALAQGSTGLGVTGGYATGNGTLRIDAPYVNLSSNTLLSAAPVARAGDGALQINASAIDLGGVIDLQQWANASFNSSGDIRFYLPALYAYRLGANVPGLLFTTGNLSFKAAQLYPASDYHFAIDANASGIADASGQARTTTVSILPNGPSSMPLSAGGALLISANRIEQQGTIRVPSGNLVLGVSDPVVGATGFGLDPSKVPLAVTDSVHLANGSLSSVSLEGATLPYGTTVDGVEWRYSGDPNNSSPDLAAPPAKQLSLNANHLSLDAGAGVNLSGGGHLQASEWTAGTGGSRDVLAQYSTSYNDGISGTQIPQYSDGRAVYAIIPGYTAAIGAHDAALEKGAGAGPAIGQSVYLSGAAGLPAGYYTLLPAKYATLPGAYRVVQNTGVLDSALGLSTALPDGTLNVSGYFADALNGARQARNTSFLLQSAPVWQQYSQYRISDADTFFNAQASKAGTVAPYMPADAGRLVLAANQSLGLGATLTASAGAGGRSSQVDIAAQAIQILGTQQSANAGYLGLSADGLSTLGSGSLLIGGTRSLSSDGYAINSIADSVLLSNDSNHPLAGAEILLVANGSGHPGAQGVVLADGSYIQARGSSNVSSLPLSFGSDAGKDANGNPIAAISGDGALLRVSQNGAASVLRHAVSNATTGQLTIGAGALVDGGNALTLDATGSTRVDASAALSAKAIDANSNHITFTGDSNSVVSDGLVIGPRTLDLLRGAQQVSLRSRGSIDFLGNVNVSLANSLNLSAGAFTSDGGQVNIAAGTLGLGNALGATLPGFAAGAGQLSLHAGELDFGAGNSTLRGFSQVAATASQGIVGQGAGGMDFGNLGVTLTAPLLMADSGANTSLTTSGALNLQSGGGQALQRASMGGSLSLGGGSVLVATALAAPAGNLSVRASTGDLELAAGSQLSTAGVNKTFQDVTTYAAGGNLSLSADHGSVNIRPGSSIDFSGAGLGGDAGSLTISAGSGALLGGHLDGHASSGYRSGYFTLNSGNAVDLNGVAGIAQGAGITGMIQVASGAGDLSLAAGNTLRAQKVFLAANAAGAAGSSQGHILINGNIDASADAGSHIELYGRNGVDVQGSLIATSAIPAQRGGDVVLGTSGSSDGTLNAVYGYQNIQAKDAGYIHLGPNARIDVSGGSSDASGGSVSLRAPLLGNGDVPISIDGGNRSIVGARVVTVEPYATWSTTDKSADPNKHFDGLIDPSGWYQYDANGKPVMVAGTWADASGKVLAAPADDATLRDYLSKNYFIPSAANSAHQSFYGYIGADPGKGAGSLMSYVQQPGFSFGNRYAGIANVQVRPGIELNSPTTGPQQGTIAVLTNWNLGAGITQKDGSIALAYRYQGMAPILTVRAAGDLDIKASLTDGFYQQNNGAVLTDPPPPPAPPPSDNGYAAAVAAYTTSQNYMSANGIWTGTIKLKAGSAAQGFTPGGGNISITADPSYQALQAPLKTQSSNYYTNYETYLSEIGDGVNRGWAYASFARNTTGFLVYKPTKLSAPLPGSYTNYTDYVTAYQSWLTSNFATNPVAKRITTPTPLLQPVDTDYSKYSNDYAAYIAGHTAYYKYVSLNVGNATAGSQLFYAPFAPAANAASDPNGGKPPSIPISAAAANNSPTNMPGLGNPASLASATLLGGSSSSYRLVSGAQLSAANPLAVDTASVGSVNLDGHFAVVDTLTDPNVVNLKSPYAGKTLLFPTTVRTGTGAIDIASSNNISWLDHTAPAVIYTSGEPEPGTTAGSGVLVQRDTTTSRDPATVPSILVNGQVNPDHAGDLRLNALGSINAIEQVVDADGSVTKGAKGTLIAQFWWPWMQTGNRKDGSASSINFANFGQGIMSLGGNVAITAGQDIHQLSVSLPTTWYAQANGNSVTTVGGGNLDVQAGGDILSGSYFVAKGQGSLHAGGRIGAELSYSVPGSVYAFGGITTPVSTLLAAQDTQWHVSALQGVDIGGIYNPSYAALNSHVSAILPAGHFDAQSFSSASALNVSSVVGDVTLDSLSVPGLLFGYGSSVGMGNPGSILPASLSLTALSGNINILGAGSLYPSANGNLSLLANRAIGFSEQVYTMGTPTATGAVGSYNFGLIDAPAAFLPSPLQPYGGLDSSSYSNQMIFGYINTNVFNSIPALLHQSAPLHGNDFTPVRIYALQGDITDGIAAPSGYQYRSLVISPAKSALLYAGRDIVNLSLTGQHTHDADVTRIVAGRDIYDTAINRNFAPALNDPGAYMQAPSLQLGGPGTLQVEAGRNIGPLTSQADIATNHTITGSNATGIDSIGNALNPYLPHKSANIDVLFGVKPGIATADFIARYVDSPNGVDGIGSLLPDLVDFMNQRVDGQVVDTGYAKDQPHTQLSTAQARTMFAAQPEYVQRMFVQQALFKILAIVGADYNNPASPYYQQYVRGYAALGSLFPASLGYTANGSGQGGINGAAQTVDTGNLDIRSSTIQTQQGGNIGILGPGGQALLGSASAPPVITDNQGKVLAGPNSMGVLTLEQGHVNMFTDRSVLLAQSRIFTEQGGDLVLWSSNGDINAGQGAKTSAEIPPPTYLCSLDAWCRIDARGQVSGAGIATLQSVAGAPTGSVYLIAPRGTVDAGDAGIRVSGNLVVAAAQVANADNIQVQGEKIGVPIVQSVNVGALSAASAAASAISKAAEDMSRQQNDDARNKQPSIISVQVLGYGDKTSSIESRPGGADYDPHSPVQILGAGRLSEAKKQTLTLAERQRLAE</sequence>
<feature type="region of interest" description="Disordered" evidence="1">
    <location>
        <begin position="4135"/>
        <end position="4154"/>
    </location>
</feature>
<proteinExistence type="predicted"/>
<evidence type="ECO:0000313" key="3">
    <source>
        <dbReference type="EMBL" id="RDD83116.1"/>
    </source>
</evidence>
<dbReference type="PANTHER" id="PTHR12338">
    <property type="entry name" value="AUTOTRANSPORTER"/>
    <property type="match status" value="1"/>
</dbReference>
<feature type="compositionally biased region" description="Low complexity" evidence="1">
    <location>
        <begin position="3067"/>
        <end position="3077"/>
    </location>
</feature>
<dbReference type="OrthoDB" id="218680at2"/>
<dbReference type="InterPro" id="IPR050909">
    <property type="entry name" value="Bact_Autotransporter_VF"/>
</dbReference>
<evidence type="ECO:0000313" key="4">
    <source>
        <dbReference type="Proteomes" id="UP000253782"/>
    </source>
</evidence>
<dbReference type="Gene3D" id="2.160.20.10">
    <property type="entry name" value="Single-stranded right-handed beta-helix, Pectin lyase-like"/>
    <property type="match status" value="2"/>
</dbReference>
<accession>A0A369UR38</accession>
<dbReference type="InterPro" id="IPR021026">
    <property type="entry name" value="Filamn_hemagglutn_DUF3739"/>
</dbReference>
<feature type="domain" description="Filamentous haemagglutinin FhaB/tRNA nuclease CdiA-like TPS" evidence="2">
    <location>
        <begin position="147"/>
        <end position="268"/>
    </location>
</feature>
<keyword evidence="4" id="KW-1185">Reference proteome</keyword>
<dbReference type="InterPro" id="IPR012334">
    <property type="entry name" value="Pectin_lyas_fold"/>
</dbReference>
<dbReference type="Proteomes" id="UP000253782">
    <property type="component" value="Unassembled WGS sequence"/>
</dbReference>
<dbReference type="InterPro" id="IPR008638">
    <property type="entry name" value="FhaB/CdiA-like_TPS"/>
</dbReference>
<organism evidence="3 4">
    <name type="scientific">Dyella tabacisoli</name>
    <dbReference type="NCBI Taxonomy" id="2282381"/>
    <lineage>
        <taxon>Bacteria</taxon>
        <taxon>Pseudomonadati</taxon>
        <taxon>Pseudomonadota</taxon>
        <taxon>Gammaproteobacteria</taxon>
        <taxon>Lysobacterales</taxon>
        <taxon>Rhodanobacteraceae</taxon>
        <taxon>Dyella</taxon>
    </lineage>
</organism>
<dbReference type="Pfam" id="PF05860">
    <property type="entry name" value="TPS"/>
    <property type="match status" value="1"/>
</dbReference>
<dbReference type="NCBIfam" id="TIGR01901">
    <property type="entry name" value="adhes_NPXG"/>
    <property type="match status" value="1"/>
</dbReference>
<protein>
    <submittedName>
        <fullName evidence="3">Filamentous hemagglutinin N-terminal domain-containing protein</fullName>
    </submittedName>
</protein>
<evidence type="ECO:0000256" key="1">
    <source>
        <dbReference type="SAM" id="MobiDB-lite"/>
    </source>
</evidence>
<evidence type="ECO:0000259" key="2">
    <source>
        <dbReference type="SMART" id="SM00912"/>
    </source>
</evidence>
<dbReference type="InterPro" id="IPR011050">
    <property type="entry name" value="Pectin_lyase_fold/virulence"/>
</dbReference>
<dbReference type="PANTHER" id="PTHR12338:SF5">
    <property type="entry name" value="ANTIGEN 43-RELATED"/>
    <property type="match status" value="1"/>
</dbReference>
<comment type="caution">
    <text evidence="3">The sequence shown here is derived from an EMBL/GenBank/DDBJ whole genome shotgun (WGS) entry which is preliminary data.</text>
</comment>
<gene>
    <name evidence="3" type="ORF">DVJ77_00400</name>
</gene>
<dbReference type="SMART" id="SM00912">
    <property type="entry name" value="Haemagg_act"/>
    <property type="match status" value="1"/>
</dbReference>